<keyword evidence="3 9" id="KW-0251">Elongation factor</keyword>
<dbReference type="PANTHER" id="PTHR43721:SF22">
    <property type="entry name" value="ELONGATION FACTOR TU, MITOCHONDRIAL"/>
    <property type="match status" value="1"/>
</dbReference>
<name>A0A561TW86_9ACTN</name>
<feature type="domain" description="Translation elongation factor EFTu/EF1A C-terminal" evidence="7">
    <location>
        <begin position="102"/>
        <end position="194"/>
    </location>
</feature>
<keyword evidence="5" id="KW-0342">GTP-binding</keyword>
<gene>
    <name evidence="9" type="ORF">FHX73_12491</name>
</gene>
<accession>A0A561TW86</accession>
<dbReference type="InterPro" id="IPR009000">
    <property type="entry name" value="Transl_B-barrel_sf"/>
</dbReference>
<organism evidence="9 10">
    <name type="scientific">Kitasatospora viridis</name>
    <dbReference type="NCBI Taxonomy" id="281105"/>
    <lineage>
        <taxon>Bacteria</taxon>
        <taxon>Bacillati</taxon>
        <taxon>Actinomycetota</taxon>
        <taxon>Actinomycetes</taxon>
        <taxon>Kitasatosporales</taxon>
        <taxon>Streptomycetaceae</taxon>
        <taxon>Kitasatospora</taxon>
    </lineage>
</organism>
<dbReference type="SUPFAM" id="SSF50447">
    <property type="entry name" value="Translation proteins"/>
    <property type="match status" value="1"/>
</dbReference>
<dbReference type="InterPro" id="IPR004160">
    <property type="entry name" value="Transl_elong_EFTu/EF1A_C"/>
</dbReference>
<evidence type="ECO:0000313" key="9">
    <source>
        <dbReference type="EMBL" id="TWF91376.1"/>
    </source>
</evidence>
<evidence type="ECO:0000256" key="4">
    <source>
        <dbReference type="ARBA" id="ARBA00022917"/>
    </source>
</evidence>
<dbReference type="GO" id="GO:0005829">
    <property type="term" value="C:cytosol"/>
    <property type="evidence" value="ECO:0007669"/>
    <property type="project" value="TreeGrafter"/>
</dbReference>
<proteinExistence type="predicted"/>
<dbReference type="PANTHER" id="PTHR43721">
    <property type="entry name" value="ELONGATION FACTOR TU-RELATED"/>
    <property type="match status" value="1"/>
</dbReference>
<dbReference type="InterPro" id="IPR050055">
    <property type="entry name" value="EF-Tu_GTPase"/>
</dbReference>
<dbReference type="Pfam" id="PF03144">
    <property type="entry name" value="GTP_EFTU_D2"/>
    <property type="match status" value="1"/>
</dbReference>
<dbReference type="GO" id="GO:0005525">
    <property type="term" value="F:GTP binding"/>
    <property type="evidence" value="ECO:0007669"/>
    <property type="project" value="UniProtKB-KW"/>
</dbReference>
<dbReference type="EMBL" id="VIWT01000002">
    <property type="protein sequence ID" value="TWF91376.1"/>
    <property type="molecule type" value="Genomic_DNA"/>
</dbReference>
<protein>
    <recommendedName>
        <fullName evidence="6">Elongation factor Tu</fullName>
    </recommendedName>
</protein>
<comment type="caution">
    <text evidence="9">The sequence shown here is derived from an EMBL/GenBank/DDBJ whole genome shotgun (WGS) entry which is preliminary data.</text>
</comment>
<evidence type="ECO:0000259" key="7">
    <source>
        <dbReference type="Pfam" id="PF03143"/>
    </source>
</evidence>
<dbReference type="GO" id="GO:0003746">
    <property type="term" value="F:translation elongation factor activity"/>
    <property type="evidence" value="ECO:0007669"/>
    <property type="project" value="UniProtKB-KW"/>
</dbReference>
<reference evidence="9 10" key="1">
    <citation type="submission" date="2019-06" db="EMBL/GenBank/DDBJ databases">
        <title>Sequencing the genomes of 1000 actinobacteria strains.</title>
        <authorList>
            <person name="Klenk H.-P."/>
        </authorList>
    </citation>
    <scope>NUCLEOTIDE SEQUENCE [LARGE SCALE GENOMIC DNA]</scope>
    <source>
        <strain evidence="9 10">DSM 44826</strain>
    </source>
</reference>
<keyword evidence="10" id="KW-1185">Reference proteome</keyword>
<evidence type="ECO:0000256" key="5">
    <source>
        <dbReference type="ARBA" id="ARBA00023134"/>
    </source>
</evidence>
<evidence type="ECO:0000256" key="3">
    <source>
        <dbReference type="ARBA" id="ARBA00022768"/>
    </source>
</evidence>
<dbReference type="AlphaFoldDB" id="A0A561TW86"/>
<evidence type="ECO:0000313" key="10">
    <source>
        <dbReference type="Proteomes" id="UP000317940"/>
    </source>
</evidence>
<dbReference type="FunFam" id="2.40.30.10:FF:000001">
    <property type="entry name" value="Elongation factor Tu"/>
    <property type="match status" value="1"/>
</dbReference>
<evidence type="ECO:0000256" key="2">
    <source>
        <dbReference type="ARBA" id="ARBA00022741"/>
    </source>
</evidence>
<dbReference type="OrthoDB" id="9803139at2"/>
<keyword evidence="1" id="KW-0963">Cytoplasm</keyword>
<evidence type="ECO:0000259" key="8">
    <source>
        <dbReference type="Pfam" id="PF03144"/>
    </source>
</evidence>
<dbReference type="Proteomes" id="UP000317940">
    <property type="component" value="Unassembled WGS sequence"/>
</dbReference>
<evidence type="ECO:0000256" key="1">
    <source>
        <dbReference type="ARBA" id="ARBA00022490"/>
    </source>
</evidence>
<dbReference type="InterPro" id="IPR009001">
    <property type="entry name" value="Transl_elong_EF1A/Init_IF2_C"/>
</dbReference>
<dbReference type="InterPro" id="IPR004161">
    <property type="entry name" value="EFTu-like_2"/>
</dbReference>
<keyword evidence="4" id="KW-0648">Protein biosynthesis</keyword>
<dbReference type="SUPFAM" id="SSF50465">
    <property type="entry name" value="EF-Tu/eEF-1alpha/eIF2-gamma C-terminal domain"/>
    <property type="match status" value="1"/>
</dbReference>
<sequence length="196" mass="20705">MSDEAAETAVDEPFLMSIVNVHALPDGGVALMGRVERGSLKEGDDVEIVGAGKSRVVKCAGIQDDRTARDDRPEKAVAVRLREVAAKDIEAGQVLAKPGSFTARTTFKASVYVLSADEGGRDISINESYRPKFVIREQIIDGSIKLPVGIESATPGESTDLTATLDREIVLVEGLGFAFLHGPGVVARGAVTEVVS</sequence>
<dbReference type="Pfam" id="PF03143">
    <property type="entry name" value="GTP_EFTU_D3"/>
    <property type="match status" value="1"/>
</dbReference>
<dbReference type="Gene3D" id="2.40.30.10">
    <property type="entry name" value="Translation factors"/>
    <property type="match status" value="2"/>
</dbReference>
<dbReference type="RefSeq" id="WP_145908972.1">
    <property type="nucleotide sequence ID" value="NZ_BAAAMZ010000010.1"/>
</dbReference>
<feature type="domain" description="Translation elongation factor EFTu-like" evidence="8">
    <location>
        <begin position="31"/>
        <end position="96"/>
    </location>
</feature>
<evidence type="ECO:0000256" key="6">
    <source>
        <dbReference type="ARBA" id="ARBA00029554"/>
    </source>
</evidence>
<keyword evidence="2" id="KW-0547">Nucleotide-binding</keyword>